<dbReference type="Proteomes" id="UP001381693">
    <property type="component" value="Unassembled WGS sequence"/>
</dbReference>
<evidence type="ECO:0000256" key="1">
    <source>
        <dbReference type="SAM" id="MobiDB-lite"/>
    </source>
</evidence>
<proteinExistence type="predicted"/>
<sequence>MPLLSCPYRTPSLPTVAAASANTTDSSPPPAPDTSQWKFPWCDLPRVSVWHGSARHSHPAMTQSVTPPPPVVPAFMLVSVLRDAVDSLKSQCASLASSFDAIEAHFHAIEAHFNTLTASFDDLSTKLPTNYNTLKSIVEAQQVDIKSVSTITEKLNSLAACLEKVFIPPLDSSSRGLQQKLDVKPCPAPGGISRATQGRDS</sequence>
<dbReference type="EMBL" id="JAXCGZ010021239">
    <property type="protein sequence ID" value="KAK7056167.1"/>
    <property type="molecule type" value="Genomic_DNA"/>
</dbReference>
<organism evidence="2 3">
    <name type="scientific">Halocaridina rubra</name>
    <name type="common">Hawaiian red shrimp</name>
    <dbReference type="NCBI Taxonomy" id="373956"/>
    <lineage>
        <taxon>Eukaryota</taxon>
        <taxon>Metazoa</taxon>
        <taxon>Ecdysozoa</taxon>
        <taxon>Arthropoda</taxon>
        <taxon>Crustacea</taxon>
        <taxon>Multicrustacea</taxon>
        <taxon>Malacostraca</taxon>
        <taxon>Eumalacostraca</taxon>
        <taxon>Eucarida</taxon>
        <taxon>Decapoda</taxon>
        <taxon>Pleocyemata</taxon>
        <taxon>Caridea</taxon>
        <taxon>Atyoidea</taxon>
        <taxon>Atyidae</taxon>
        <taxon>Halocaridina</taxon>
    </lineage>
</organism>
<evidence type="ECO:0000313" key="2">
    <source>
        <dbReference type="EMBL" id="KAK7056167.1"/>
    </source>
</evidence>
<accession>A0AAN8WQ95</accession>
<reference evidence="2 3" key="1">
    <citation type="submission" date="2023-11" db="EMBL/GenBank/DDBJ databases">
        <title>Halocaridina rubra genome assembly.</title>
        <authorList>
            <person name="Smith C."/>
        </authorList>
    </citation>
    <scope>NUCLEOTIDE SEQUENCE [LARGE SCALE GENOMIC DNA]</scope>
    <source>
        <strain evidence="2">EP-1</strain>
        <tissue evidence="2">Whole</tissue>
    </source>
</reference>
<feature type="region of interest" description="Disordered" evidence="1">
    <location>
        <begin position="178"/>
        <end position="201"/>
    </location>
</feature>
<protein>
    <submittedName>
        <fullName evidence="2">Uncharacterized protein</fullName>
    </submittedName>
</protein>
<evidence type="ECO:0000313" key="3">
    <source>
        <dbReference type="Proteomes" id="UP001381693"/>
    </source>
</evidence>
<dbReference type="AlphaFoldDB" id="A0AAN8WQ95"/>
<comment type="caution">
    <text evidence="2">The sequence shown here is derived from an EMBL/GenBank/DDBJ whole genome shotgun (WGS) entry which is preliminary data.</text>
</comment>
<gene>
    <name evidence="2" type="ORF">SK128_017977</name>
</gene>
<name>A0AAN8WQ95_HALRR</name>
<keyword evidence="3" id="KW-1185">Reference proteome</keyword>